<evidence type="ECO:0000313" key="3">
    <source>
        <dbReference type="Proteomes" id="UP001057134"/>
    </source>
</evidence>
<keyword evidence="1" id="KW-0732">Signal</keyword>
<feature type="chain" id="PRO_5046643233" description="Cell wall-binding protein" evidence="1">
    <location>
        <begin position="25"/>
        <end position="189"/>
    </location>
</feature>
<gene>
    <name evidence="2" type="ORF">SK3146_04730</name>
</gene>
<evidence type="ECO:0008006" key="4">
    <source>
        <dbReference type="Google" id="ProtNLM"/>
    </source>
</evidence>
<protein>
    <recommendedName>
        <fullName evidence="4">Cell wall-binding protein</fullName>
    </recommendedName>
</protein>
<keyword evidence="3" id="KW-1185">Reference proteome</keyword>
<evidence type="ECO:0000256" key="1">
    <source>
        <dbReference type="SAM" id="SignalP"/>
    </source>
</evidence>
<feature type="signal peptide" evidence="1">
    <location>
        <begin position="1"/>
        <end position="24"/>
    </location>
</feature>
<reference evidence="2" key="1">
    <citation type="submission" date="2018-02" db="EMBL/GenBank/DDBJ databases">
        <authorList>
            <person name="Kim S.-K."/>
            <person name="Jung H.-I."/>
            <person name="Lee S.-W."/>
        </authorList>
    </citation>
    <scope>NUCLEOTIDE SEQUENCE</scope>
    <source>
        <strain evidence="2">SK3146</strain>
    </source>
</reference>
<reference evidence="2" key="2">
    <citation type="journal article" date="2021" name="J Anim Sci Technol">
        <title>Complete genome sequence of Paenibacillus konkukensis sp. nov. SK3146 as a potential probiotic strain.</title>
        <authorList>
            <person name="Jung H.I."/>
            <person name="Park S."/>
            <person name="Niu K.M."/>
            <person name="Lee S.W."/>
            <person name="Kothari D."/>
            <person name="Yi K.J."/>
            <person name="Kim S.K."/>
        </authorList>
    </citation>
    <scope>NUCLEOTIDE SEQUENCE</scope>
    <source>
        <strain evidence="2">SK3146</strain>
    </source>
</reference>
<sequence>MRGFKSILASVLLVGALVSAAAFADASIAKNSTPEQVVSTVFDAYKKNDINTLVDNVVNKLGINNVEFKNQLEIEQKNDPVTGYAVKSLEKVSETTYRLKVDINHRDAGISPDELTVGKQQNNTWKVIIEPRTINAIKGSPDYGQVKKDDSENLKKIYDSRAGVTPFATSVLYYSFNFGAGKSDTSGTF</sequence>
<dbReference type="EMBL" id="CP027059">
    <property type="protein sequence ID" value="UQZ85441.1"/>
    <property type="molecule type" value="Genomic_DNA"/>
</dbReference>
<name>A0ABY4RSA6_9BACL</name>
<proteinExistence type="predicted"/>
<organism evidence="2 3">
    <name type="scientific">Paenibacillus konkukensis</name>
    <dbReference type="NCBI Taxonomy" id="2020716"/>
    <lineage>
        <taxon>Bacteria</taxon>
        <taxon>Bacillati</taxon>
        <taxon>Bacillota</taxon>
        <taxon>Bacilli</taxon>
        <taxon>Bacillales</taxon>
        <taxon>Paenibacillaceae</taxon>
        <taxon>Paenibacillus</taxon>
    </lineage>
</organism>
<accession>A0ABY4RSA6</accession>
<dbReference type="Proteomes" id="UP001057134">
    <property type="component" value="Chromosome"/>
</dbReference>
<evidence type="ECO:0000313" key="2">
    <source>
        <dbReference type="EMBL" id="UQZ85441.1"/>
    </source>
</evidence>